<dbReference type="PANTHER" id="PTHR16058:SF4">
    <property type="entry name" value="DOUBLE ZINC RIBBON AND ANKYRIN REPEAT-CONTAINING PROTEIN 1"/>
    <property type="match status" value="1"/>
</dbReference>
<dbReference type="AlphaFoldDB" id="A0A0B6ZPB6"/>
<dbReference type="PANTHER" id="PTHR16058">
    <property type="entry name" value="DOUBLE ZINC RIBBON AND ANKYRIN REPEAT-CONTAINING PROTEIN 1"/>
    <property type="match status" value="1"/>
</dbReference>
<dbReference type="EMBL" id="HACG01023377">
    <property type="protein sequence ID" value="CEK70242.1"/>
    <property type="molecule type" value="Transcribed_RNA"/>
</dbReference>
<evidence type="ECO:0000313" key="2">
    <source>
        <dbReference type="EMBL" id="CEK70242.1"/>
    </source>
</evidence>
<sequence>TGERCTMKYLGPFTLPAGKQTVKAVAVASDGLRESYVVTKVFEVDFVASVSVPAEDDDLGFQDDLRKSQVKREFHRIKGKLIPSAGSAWTEIDGLKATQKGFTDTEVKGSTKHKPYPGSRFLEEQHNDNQKSQENYSATGPQPYIFNGIGSQDLRWATYGKLVPQHEAPPQLHFDQRKYPRAVDFLNFTTTSAGQYPGMTQWLPANLSPAGYVIPST</sequence>
<evidence type="ECO:0000256" key="1">
    <source>
        <dbReference type="SAM" id="MobiDB-lite"/>
    </source>
</evidence>
<accession>A0A0B6ZPB6</accession>
<name>A0A0B6ZPB6_9EUPU</name>
<dbReference type="InterPro" id="IPR052481">
    <property type="entry name" value="DZAN1"/>
</dbReference>
<gene>
    <name evidence="2" type="primary">ORF73380</name>
</gene>
<feature type="compositionally biased region" description="Basic and acidic residues" evidence="1">
    <location>
        <begin position="121"/>
        <end position="131"/>
    </location>
</feature>
<proteinExistence type="predicted"/>
<feature type="region of interest" description="Disordered" evidence="1">
    <location>
        <begin position="103"/>
        <end position="139"/>
    </location>
</feature>
<protein>
    <submittedName>
        <fullName evidence="2">Uncharacterized protein</fullName>
    </submittedName>
</protein>
<organism evidence="2">
    <name type="scientific">Arion vulgaris</name>
    <dbReference type="NCBI Taxonomy" id="1028688"/>
    <lineage>
        <taxon>Eukaryota</taxon>
        <taxon>Metazoa</taxon>
        <taxon>Spiralia</taxon>
        <taxon>Lophotrochozoa</taxon>
        <taxon>Mollusca</taxon>
        <taxon>Gastropoda</taxon>
        <taxon>Heterobranchia</taxon>
        <taxon>Euthyneura</taxon>
        <taxon>Panpulmonata</taxon>
        <taxon>Eupulmonata</taxon>
        <taxon>Stylommatophora</taxon>
        <taxon>Helicina</taxon>
        <taxon>Arionoidea</taxon>
        <taxon>Arionidae</taxon>
        <taxon>Arion</taxon>
    </lineage>
</organism>
<feature type="non-terminal residue" evidence="2">
    <location>
        <position position="1"/>
    </location>
</feature>
<feature type="non-terminal residue" evidence="2">
    <location>
        <position position="217"/>
    </location>
</feature>
<reference evidence="2" key="1">
    <citation type="submission" date="2014-12" db="EMBL/GenBank/DDBJ databases">
        <title>Insight into the proteome of Arion vulgaris.</title>
        <authorList>
            <person name="Aradska J."/>
            <person name="Bulat T."/>
            <person name="Smidak R."/>
            <person name="Sarate P."/>
            <person name="Gangsoo J."/>
            <person name="Sialana F."/>
            <person name="Bilban M."/>
            <person name="Lubec G."/>
        </authorList>
    </citation>
    <scope>NUCLEOTIDE SEQUENCE</scope>
    <source>
        <tissue evidence="2">Skin</tissue>
    </source>
</reference>